<dbReference type="AlphaFoldDB" id="A0A7C9VKD5"/>
<dbReference type="InterPro" id="IPR037147">
    <property type="entry name" value="Ribosomal_bL28_sf"/>
</dbReference>
<accession>A0A7C9VKD5</accession>
<dbReference type="GO" id="GO:0022625">
    <property type="term" value="C:cytosolic large ribosomal subunit"/>
    <property type="evidence" value="ECO:0007669"/>
    <property type="project" value="TreeGrafter"/>
</dbReference>
<dbReference type="InterPro" id="IPR001383">
    <property type="entry name" value="Ribosomal_bL28_bact-type"/>
</dbReference>
<dbReference type="HAMAP" id="MF_00373">
    <property type="entry name" value="Ribosomal_bL28"/>
    <property type="match status" value="1"/>
</dbReference>
<evidence type="ECO:0000256" key="2">
    <source>
        <dbReference type="ARBA" id="ARBA00022980"/>
    </source>
</evidence>
<dbReference type="InterPro" id="IPR034704">
    <property type="entry name" value="Ribosomal_bL28/bL31-like_sf"/>
</dbReference>
<organism evidence="7 8">
    <name type="scientific">Candidatus Afipia apatlaquensis</name>
    <dbReference type="NCBI Taxonomy" id="2712852"/>
    <lineage>
        <taxon>Bacteria</taxon>
        <taxon>Pseudomonadati</taxon>
        <taxon>Pseudomonadota</taxon>
        <taxon>Alphaproteobacteria</taxon>
        <taxon>Hyphomicrobiales</taxon>
        <taxon>Nitrobacteraceae</taxon>
        <taxon>Afipia</taxon>
    </lineage>
</organism>
<keyword evidence="2 5" id="KW-0689">Ribosomal protein</keyword>
<name>A0A7C9VKD5_9BRAD</name>
<gene>
    <name evidence="5 7" type="primary">rpmB</name>
    <name evidence="7" type="ORF">G4V63_17880</name>
</gene>
<evidence type="ECO:0000256" key="6">
    <source>
        <dbReference type="SAM" id="MobiDB-lite"/>
    </source>
</evidence>
<dbReference type="NCBIfam" id="TIGR00009">
    <property type="entry name" value="L28"/>
    <property type="match status" value="1"/>
</dbReference>
<keyword evidence="3 5" id="KW-0687">Ribonucleoprotein</keyword>
<evidence type="ECO:0000256" key="4">
    <source>
        <dbReference type="ARBA" id="ARBA00035174"/>
    </source>
</evidence>
<comment type="caution">
    <text evidence="7">The sequence shown here is derived from an EMBL/GenBank/DDBJ whole genome shotgun (WGS) entry which is preliminary data.</text>
</comment>
<dbReference type="Pfam" id="PF00830">
    <property type="entry name" value="Ribosomal_L28"/>
    <property type="match status" value="1"/>
</dbReference>
<dbReference type="EMBL" id="JAAMRR010000911">
    <property type="protein sequence ID" value="NGX97010.1"/>
    <property type="molecule type" value="Genomic_DNA"/>
</dbReference>
<feature type="region of interest" description="Disordered" evidence="6">
    <location>
        <begin position="1"/>
        <end position="24"/>
    </location>
</feature>
<evidence type="ECO:0000256" key="3">
    <source>
        <dbReference type="ARBA" id="ARBA00023274"/>
    </source>
</evidence>
<dbReference type="InterPro" id="IPR026569">
    <property type="entry name" value="Ribosomal_bL28"/>
</dbReference>
<evidence type="ECO:0000313" key="8">
    <source>
        <dbReference type="Proteomes" id="UP000480266"/>
    </source>
</evidence>
<sequence length="97" mass="10657">MSRRCELTAKGPQVGHKVSHSNHKTKRRFLPNLCNVTLISETLGRNVRLRVSTNALKSVDHNGGLDAFLLKANSGDLSPKAVELKRQIEKKKLAAAS</sequence>
<dbReference type="Gene3D" id="2.30.170.40">
    <property type="entry name" value="Ribosomal protein L28/L24"/>
    <property type="match status" value="1"/>
</dbReference>
<dbReference type="Proteomes" id="UP000480266">
    <property type="component" value="Unassembled WGS sequence"/>
</dbReference>
<evidence type="ECO:0000313" key="7">
    <source>
        <dbReference type="EMBL" id="NGX97010.1"/>
    </source>
</evidence>
<keyword evidence="8" id="KW-1185">Reference proteome</keyword>
<dbReference type="SUPFAM" id="SSF143800">
    <property type="entry name" value="L28p-like"/>
    <property type="match status" value="1"/>
</dbReference>
<reference evidence="7" key="1">
    <citation type="submission" date="2020-02" db="EMBL/GenBank/DDBJ databases">
        <title>Draft genome sequence of Candidatus Afipia apatlaquensis IBT-C3, a potential strain for decolorization of textile dyes.</title>
        <authorList>
            <person name="Sanchez-Reyes A."/>
            <person name="Breton-Deval L."/>
            <person name="Mangelson H."/>
            <person name="Sanchez-Flores A."/>
        </authorList>
    </citation>
    <scope>NUCLEOTIDE SEQUENCE [LARGE SCALE GENOMIC DNA]</scope>
    <source>
        <strain evidence="7">IBT-C3</strain>
    </source>
</reference>
<evidence type="ECO:0000256" key="5">
    <source>
        <dbReference type="HAMAP-Rule" id="MF_00373"/>
    </source>
</evidence>
<proteinExistence type="inferred from homology"/>
<dbReference type="PANTHER" id="PTHR13528">
    <property type="entry name" value="39S RIBOSOMAL PROTEIN L28, MITOCHONDRIAL"/>
    <property type="match status" value="1"/>
</dbReference>
<comment type="similarity">
    <text evidence="1 5">Belongs to the bacterial ribosomal protein bL28 family.</text>
</comment>
<dbReference type="PANTHER" id="PTHR13528:SF2">
    <property type="entry name" value="LARGE RIBOSOMAL SUBUNIT PROTEIN BL28M"/>
    <property type="match status" value="1"/>
</dbReference>
<evidence type="ECO:0000256" key="1">
    <source>
        <dbReference type="ARBA" id="ARBA00008760"/>
    </source>
</evidence>
<protein>
    <recommendedName>
        <fullName evidence="4 5">Large ribosomal subunit protein bL28</fullName>
    </recommendedName>
</protein>
<dbReference type="GO" id="GO:0006412">
    <property type="term" value="P:translation"/>
    <property type="evidence" value="ECO:0007669"/>
    <property type="project" value="UniProtKB-UniRule"/>
</dbReference>
<dbReference type="GO" id="GO:0003735">
    <property type="term" value="F:structural constituent of ribosome"/>
    <property type="evidence" value="ECO:0007669"/>
    <property type="project" value="InterPro"/>
</dbReference>